<evidence type="ECO:0000256" key="5">
    <source>
        <dbReference type="ARBA" id="ARBA00023200"/>
    </source>
</evidence>
<dbReference type="EMBL" id="CABVPW010000012">
    <property type="protein sequence ID" value="VWB60750.1"/>
    <property type="molecule type" value="Genomic_DNA"/>
</dbReference>
<evidence type="ECO:0000256" key="3">
    <source>
        <dbReference type="ARBA" id="ARBA00022638"/>
    </source>
</evidence>
<keyword evidence="5" id="KW-1035">Host cytoplasm</keyword>
<keyword evidence="4 7" id="KW-0378">Hydrolase</keyword>
<comment type="catalytic activity">
    <reaction evidence="1 7">
        <text>Hydrolysis of (1-&gt;4)-beta-linkages between N-acetylmuramic acid and N-acetyl-D-glucosamine residues in a peptidoglycan and between N-acetyl-D-glucosamine residues in chitodextrins.</text>
        <dbReference type="EC" id="3.2.1.17"/>
    </reaction>
</comment>
<dbReference type="InterPro" id="IPR051018">
    <property type="entry name" value="Bacteriophage_GH24"/>
</dbReference>
<dbReference type="InterPro" id="IPR033907">
    <property type="entry name" value="Endolysin_autolysin"/>
</dbReference>
<dbReference type="AlphaFoldDB" id="A0A6P2KRS1"/>
<dbReference type="Proteomes" id="UP000494218">
    <property type="component" value="Unassembled WGS sequence"/>
</dbReference>
<evidence type="ECO:0000256" key="2">
    <source>
        <dbReference type="ARBA" id="ARBA00022529"/>
    </source>
</evidence>
<name>A0A6P2KRS1_BURL3</name>
<dbReference type="SUPFAM" id="SSF53955">
    <property type="entry name" value="Lysozyme-like"/>
    <property type="match status" value="1"/>
</dbReference>
<reference evidence="8 9" key="1">
    <citation type="submission" date="2019-09" db="EMBL/GenBank/DDBJ databases">
        <authorList>
            <person name="Depoorter E."/>
        </authorList>
    </citation>
    <scope>NUCLEOTIDE SEQUENCE [LARGE SCALE GENOMIC DNA]</scope>
    <source>
        <strain evidence="8">LMG 23254</strain>
    </source>
</reference>
<keyword evidence="6 7" id="KW-0326">Glycosidase</keyword>
<evidence type="ECO:0000256" key="7">
    <source>
        <dbReference type="RuleBase" id="RU003788"/>
    </source>
</evidence>
<evidence type="ECO:0000256" key="6">
    <source>
        <dbReference type="ARBA" id="ARBA00023295"/>
    </source>
</evidence>
<accession>A0A6P2KRS1</accession>
<proteinExistence type="inferred from homology"/>
<organism evidence="8 9">
    <name type="scientific">Burkholderia lata (strain ATCC 17760 / DSM 23089 / LMG 22485 / NCIMB 9086 / R18194 / 383)</name>
    <dbReference type="NCBI Taxonomy" id="482957"/>
    <lineage>
        <taxon>Bacteria</taxon>
        <taxon>Pseudomonadati</taxon>
        <taxon>Pseudomonadota</taxon>
        <taxon>Betaproteobacteria</taxon>
        <taxon>Burkholderiales</taxon>
        <taxon>Burkholderiaceae</taxon>
        <taxon>Burkholderia</taxon>
        <taxon>Burkholderia cepacia complex</taxon>
    </lineage>
</organism>
<dbReference type="InterPro" id="IPR023346">
    <property type="entry name" value="Lysozyme-like_dom_sf"/>
</dbReference>
<keyword evidence="3 7" id="KW-0081">Bacteriolytic enzyme</keyword>
<sequence length="146" mass="15955">MKINQAGLGLIKQFAGLRLSAYYNVVGILTIGYGHTGPDVKPGLTITEAKADELLNSDLARFESGVGDLVKVPLSANQFSALVSFSWDQGLRTLRSSTLLRLLNQGDYRGAAQQFRSWDKAGGQERKTLLMRRDAERALFETPAPA</sequence>
<dbReference type="InterPro" id="IPR002196">
    <property type="entry name" value="Glyco_hydro_24"/>
</dbReference>
<gene>
    <name evidence="8" type="ORF">BLA23254_02808</name>
</gene>
<dbReference type="GO" id="GO:0009253">
    <property type="term" value="P:peptidoglycan catabolic process"/>
    <property type="evidence" value="ECO:0007669"/>
    <property type="project" value="InterPro"/>
</dbReference>
<dbReference type="Pfam" id="PF00959">
    <property type="entry name" value="Phage_lysozyme"/>
    <property type="match status" value="1"/>
</dbReference>
<evidence type="ECO:0000313" key="9">
    <source>
        <dbReference type="Proteomes" id="UP000494218"/>
    </source>
</evidence>
<comment type="similarity">
    <text evidence="7">Belongs to the glycosyl hydrolase 24 family.</text>
</comment>
<evidence type="ECO:0000256" key="4">
    <source>
        <dbReference type="ARBA" id="ARBA00022801"/>
    </source>
</evidence>
<protein>
    <recommendedName>
        <fullName evidence="7">Lysozyme</fullName>
        <ecNumber evidence="7">3.2.1.17</ecNumber>
    </recommendedName>
</protein>
<dbReference type="GO" id="GO:0016998">
    <property type="term" value="P:cell wall macromolecule catabolic process"/>
    <property type="evidence" value="ECO:0007669"/>
    <property type="project" value="InterPro"/>
</dbReference>
<dbReference type="EC" id="3.2.1.17" evidence="7"/>
<dbReference type="InterPro" id="IPR034690">
    <property type="entry name" value="Endolysin_T4_type"/>
</dbReference>
<keyword evidence="2 7" id="KW-0929">Antimicrobial</keyword>
<dbReference type="PANTHER" id="PTHR38107:SF3">
    <property type="entry name" value="LYSOZYME RRRD-RELATED"/>
    <property type="match status" value="1"/>
</dbReference>
<dbReference type="CDD" id="cd00737">
    <property type="entry name" value="lyz_endolysin_autolysin"/>
    <property type="match status" value="1"/>
</dbReference>
<evidence type="ECO:0000256" key="1">
    <source>
        <dbReference type="ARBA" id="ARBA00000632"/>
    </source>
</evidence>
<dbReference type="HAMAP" id="MF_04110">
    <property type="entry name" value="ENDOLYSIN_T4"/>
    <property type="match status" value="1"/>
</dbReference>
<dbReference type="PANTHER" id="PTHR38107">
    <property type="match status" value="1"/>
</dbReference>
<evidence type="ECO:0000313" key="8">
    <source>
        <dbReference type="EMBL" id="VWB60750.1"/>
    </source>
</evidence>
<dbReference type="GO" id="GO:0003796">
    <property type="term" value="F:lysozyme activity"/>
    <property type="evidence" value="ECO:0007669"/>
    <property type="project" value="UniProtKB-EC"/>
</dbReference>
<dbReference type="GO" id="GO:0031640">
    <property type="term" value="P:killing of cells of another organism"/>
    <property type="evidence" value="ECO:0007669"/>
    <property type="project" value="UniProtKB-KW"/>
</dbReference>
<dbReference type="Gene3D" id="1.10.530.40">
    <property type="match status" value="1"/>
</dbReference>
<dbReference type="GO" id="GO:0042742">
    <property type="term" value="P:defense response to bacterium"/>
    <property type="evidence" value="ECO:0007669"/>
    <property type="project" value="UniProtKB-KW"/>
</dbReference>
<dbReference type="InterPro" id="IPR023347">
    <property type="entry name" value="Lysozyme_dom_sf"/>
</dbReference>